<dbReference type="EMBL" id="FN649739">
    <property type="protein sequence ID" value="CBJ30018.1"/>
    <property type="molecule type" value="Genomic_DNA"/>
</dbReference>
<dbReference type="Proteomes" id="UP000002630">
    <property type="component" value="Linkage Group LG14"/>
</dbReference>
<evidence type="ECO:0000313" key="2">
    <source>
        <dbReference type="EMBL" id="CBJ30018.1"/>
    </source>
</evidence>
<evidence type="ECO:0000256" key="1">
    <source>
        <dbReference type="SAM" id="MobiDB-lite"/>
    </source>
</evidence>
<protein>
    <submittedName>
        <fullName evidence="2">Uncharacterized protein</fullName>
    </submittedName>
</protein>
<proteinExistence type="predicted"/>
<name>D7FMV4_ECTSI</name>
<gene>
    <name evidence="2" type="ORF">Esi_0171_0023</name>
</gene>
<feature type="compositionally biased region" description="Pro residues" evidence="1">
    <location>
        <begin position="73"/>
        <end position="88"/>
    </location>
</feature>
<organism evidence="2 3">
    <name type="scientific">Ectocarpus siliculosus</name>
    <name type="common">Brown alga</name>
    <name type="synonym">Conferva siliculosa</name>
    <dbReference type="NCBI Taxonomy" id="2880"/>
    <lineage>
        <taxon>Eukaryota</taxon>
        <taxon>Sar</taxon>
        <taxon>Stramenopiles</taxon>
        <taxon>Ochrophyta</taxon>
        <taxon>PX clade</taxon>
        <taxon>Phaeophyceae</taxon>
        <taxon>Ectocarpales</taxon>
        <taxon>Ectocarpaceae</taxon>
        <taxon>Ectocarpus</taxon>
    </lineage>
</organism>
<dbReference type="EMBL" id="FN648224">
    <property type="protein sequence ID" value="CBJ30018.1"/>
    <property type="molecule type" value="Genomic_DNA"/>
</dbReference>
<accession>D7FMV4</accession>
<dbReference type="OrthoDB" id="205072at2759"/>
<dbReference type="AlphaFoldDB" id="D7FMV4"/>
<evidence type="ECO:0000313" key="3">
    <source>
        <dbReference type="Proteomes" id="UP000002630"/>
    </source>
</evidence>
<reference evidence="2 3" key="1">
    <citation type="journal article" date="2010" name="Nature">
        <title>The Ectocarpus genome and the independent evolution of multicellularity in brown algae.</title>
        <authorList>
            <person name="Cock J.M."/>
            <person name="Sterck L."/>
            <person name="Rouze P."/>
            <person name="Scornet D."/>
            <person name="Allen A.E."/>
            <person name="Amoutzias G."/>
            <person name="Anthouard V."/>
            <person name="Artiguenave F."/>
            <person name="Aury J.M."/>
            <person name="Badger J.H."/>
            <person name="Beszteri B."/>
            <person name="Billiau K."/>
            <person name="Bonnet E."/>
            <person name="Bothwell J.H."/>
            <person name="Bowler C."/>
            <person name="Boyen C."/>
            <person name="Brownlee C."/>
            <person name="Carrano C.J."/>
            <person name="Charrier B."/>
            <person name="Cho G.Y."/>
            <person name="Coelho S.M."/>
            <person name="Collen J."/>
            <person name="Corre E."/>
            <person name="Da Silva C."/>
            <person name="Delage L."/>
            <person name="Delaroque N."/>
            <person name="Dittami S.M."/>
            <person name="Doulbeau S."/>
            <person name="Elias M."/>
            <person name="Farnham G."/>
            <person name="Gachon C.M."/>
            <person name="Gschloessl B."/>
            <person name="Heesch S."/>
            <person name="Jabbari K."/>
            <person name="Jubin C."/>
            <person name="Kawai H."/>
            <person name="Kimura K."/>
            <person name="Kloareg B."/>
            <person name="Kupper F.C."/>
            <person name="Lang D."/>
            <person name="Le Bail A."/>
            <person name="Leblanc C."/>
            <person name="Lerouge P."/>
            <person name="Lohr M."/>
            <person name="Lopez P.J."/>
            <person name="Martens C."/>
            <person name="Maumus F."/>
            <person name="Michel G."/>
            <person name="Miranda-Saavedra D."/>
            <person name="Morales J."/>
            <person name="Moreau H."/>
            <person name="Motomura T."/>
            <person name="Nagasato C."/>
            <person name="Napoli C.A."/>
            <person name="Nelson D.R."/>
            <person name="Nyvall-Collen P."/>
            <person name="Peters A.F."/>
            <person name="Pommier C."/>
            <person name="Potin P."/>
            <person name="Poulain J."/>
            <person name="Quesneville H."/>
            <person name="Read B."/>
            <person name="Rensing S.A."/>
            <person name="Ritter A."/>
            <person name="Rousvoal S."/>
            <person name="Samanta M."/>
            <person name="Samson G."/>
            <person name="Schroeder D.C."/>
            <person name="Segurens B."/>
            <person name="Strittmatter M."/>
            <person name="Tonon T."/>
            <person name="Tregear J.W."/>
            <person name="Valentin K."/>
            <person name="von Dassow P."/>
            <person name="Yamagishi T."/>
            <person name="Van de Peer Y."/>
            <person name="Wincker P."/>
        </authorList>
    </citation>
    <scope>NUCLEOTIDE SEQUENCE [LARGE SCALE GENOMIC DNA]</scope>
    <source>
        <strain evidence="3">Ec32 / CCAP1310/4</strain>
    </source>
</reference>
<feature type="region of interest" description="Disordered" evidence="1">
    <location>
        <begin position="331"/>
        <end position="350"/>
    </location>
</feature>
<sequence length="372" mass="40844">MAGPTIGRLLPRRRTFAVFSLTLLLAVTGLFLAQPELLQQLTASHSRPQLRQSFEGGEDPLPGDSETAAATPAPTPPPTPAPSPPPTPTPFSFRYPVVVEKKAVSSRMRVVFLVGLEGTGHHYMADVLEDVCKKDKVRCPKLCVMAKVLYPELSLPKSRNAYWDARKRLREEMEKLAAFPEESLAEGESTVVSFGACRFQGTGMMSYPNFNGDEKALQYVDFRLVAEEAERAGVDMRFVYLARSAADILTSDSGHHNYGGSFIRESRILLNNLAVVHSTFQELDPSFTTCFRYGEMADPAQAARVAGFLAPNNHTAEKLADQILSHVKIKSPPESGNIKSGGKGGKRLKHLEDVDPPKAAVVTRLPQRWLLA</sequence>
<dbReference type="InParanoid" id="D7FMV4"/>
<feature type="region of interest" description="Disordered" evidence="1">
    <location>
        <begin position="51"/>
        <end position="88"/>
    </location>
</feature>
<keyword evidence="3" id="KW-1185">Reference proteome</keyword>